<dbReference type="AlphaFoldDB" id="A0A1X7AE83"/>
<sequence>MSLLEIAAGIGHIAPSALQMYQAGMNTSMQREELALAKRAQDEAEKTGEVSRAFTTSQTQTMDFEREQAQKRQAAFKHNTINSAFHDWADQNPNKGRGAYLSENPEYLDYYSKGISMIPGVNAALDKAGMSDPKFEVVGDQLVITGVNKEGKREPFEIQHSDGKKSGVIASINPQKAMDAIGAQYAEFGVRKLVARKGKTVETTPQGEVWYRDTKTGELVSEAEKNQIDAEVNSELGLQEGSNPIGDSKDQNESLATEMLSATKLVDQQRKEQQMLRESKRQALTKIGKTPESTNQPGYNPHKQFDTHIAAVRKARAEAEANSLTGKAKKQAAAALDDLRNLPDTIKSGVADYTDKVSGIYEEAGGGSRGIGAATKQVLGDYGEFYKDTTFAFPKAVKEHIYDPGKKELSEFVDGWKGKPKEKYPNGRPDNVRTLEEELAANPNLRLENQMGKGEGSNPPKNRFDKLTDRQVQQLAYSGALSGYSVGGRPGQAQINPQRAAMREMESNAQGLNAAQAKHVSGLHSGVDYHQLEAQKVANDAARVQASLMQARTAKAKALADMTPDQNKAFEDVRTEFTKRIKDEYHDGKYLGVPFNSPEDAANTIMDVLTLTPAMAKYFGVRVTRNDNGQVQIDYDSLYKDKATLQRFYNQAIPVLKRHNPNPGWFEDAYNVRQDKDAFIRAVVATDKAEAPLAHMKKTNREYYDELLGELGSEAQVLGYIALQQKLYADGKGQ</sequence>
<accession>A0A1X7AE83</accession>
<organism evidence="1 2">
    <name type="scientific">Parendozoicomonas haliclonae</name>
    <dbReference type="NCBI Taxonomy" id="1960125"/>
    <lineage>
        <taxon>Bacteria</taxon>
        <taxon>Pseudomonadati</taxon>
        <taxon>Pseudomonadota</taxon>
        <taxon>Gammaproteobacteria</taxon>
        <taxon>Oceanospirillales</taxon>
        <taxon>Endozoicomonadaceae</taxon>
        <taxon>Parendozoicomonas</taxon>
    </lineage>
</organism>
<keyword evidence="2" id="KW-1185">Reference proteome</keyword>
<dbReference type="EMBL" id="FWPT01000001">
    <property type="protein sequence ID" value="SMA33310.1"/>
    <property type="molecule type" value="Genomic_DNA"/>
</dbReference>
<dbReference type="Proteomes" id="UP000196573">
    <property type="component" value="Unassembled WGS sequence"/>
</dbReference>
<protein>
    <submittedName>
        <fullName evidence="1">Uncharacterized protein</fullName>
    </submittedName>
</protein>
<evidence type="ECO:0000313" key="2">
    <source>
        <dbReference type="Proteomes" id="UP000196573"/>
    </source>
</evidence>
<reference evidence="1 2" key="1">
    <citation type="submission" date="2017-03" db="EMBL/GenBank/DDBJ databases">
        <authorList>
            <person name="Afonso C.L."/>
            <person name="Miller P.J."/>
            <person name="Scott M.A."/>
            <person name="Spackman E."/>
            <person name="Goraichik I."/>
            <person name="Dimitrov K.M."/>
            <person name="Suarez D.L."/>
            <person name="Swayne D.E."/>
        </authorList>
    </citation>
    <scope>NUCLEOTIDE SEQUENCE [LARGE SCALE GENOMIC DNA]</scope>
    <source>
        <strain evidence="1">SB41UT1</strain>
    </source>
</reference>
<gene>
    <name evidence="1" type="ORF">EHSB41UT_00257</name>
</gene>
<dbReference type="RefSeq" id="WP_087106116.1">
    <property type="nucleotide sequence ID" value="NZ_CBCSCN010000019.1"/>
</dbReference>
<name>A0A1X7AE83_9GAMM</name>
<evidence type="ECO:0000313" key="1">
    <source>
        <dbReference type="EMBL" id="SMA33310.1"/>
    </source>
</evidence>
<proteinExistence type="predicted"/>